<dbReference type="EMBL" id="MNUE01000010">
    <property type="protein sequence ID" value="OJD36680.1"/>
    <property type="molecule type" value="Genomic_DNA"/>
</dbReference>
<sequence length="193" mass="21697">MSLQSPHPGDGGCPGSSRPRPPPNIAARNGATARKDAADKSHELPDNQLGRCRWLEGERESLHRKIQNYACEAGRLCNIAENRGKTVSSISLDNIRPFVRALRQLAMLNKLIGKCKNNNSLLMGDLTRWREHYRRDTNAQDLLGMDSPVRIMKNYANMLSDAAYSIWHRRQPNEWPSIALALRGMVREAAAQN</sequence>
<dbReference type="GeneID" id="31009688"/>
<dbReference type="AlphaFoldDB" id="A0A1J9R7V8"/>
<evidence type="ECO:0000256" key="1">
    <source>
        <dbReference type="SAM" id="MobiDB-lite"/>
    </source>
</evidence>
<feature type="compositionally biased region" description="Basic and acidic residues" evidence="1">
    <location>
        <begin position="33"/>
        <end position="44"/>
    </location>
</feature>
<feature type="region of interest" description="Disordered" evidence="1">
    <location>
        <begin position="1"/>
        <end position="44"/>
    </location>
</feature>
<name>A0A1J9R7V8_9PEZI</name>
<dbReference type="RefSeq" id="XP_020132940.1">
    <property type="nucleotide sequence ID" value="XM_020269429.1"/>
</dbReference>
<gene>
    <name evidence="2" type="ORF">BKCO1_1000072</name>
</gene>
<protein>
    <submittedName>
        <fullName evidence="2">Uncharacterized protein</fullName>
    </submittedName>
</protein>
<evidence type="ECO:0000313" key="3">
    <source>
        <dbReference type="Proteomes" id="UP000183809"/>
    </source>
</evidence>
<proteinExistence type="predicted"/>
<evidence type="ECO:0000313" key="2">
    <source>
        <dbReference type="EMBL" id="OJD36680.1"/>
    </source>
</evidence>
<accession>A0A1J9R7V8</accession>
<keyword evidence="3" id="KW-1185">Reference proteome</keyword>
<comment type="caution">
    <text evidence="2">The sequence shown here is derived from an EMBL/GenBank/DDBJ whole genome shotgun (WGS) entry which is preliminary data.</text>
</comment>
<reference evidence="2 3" key="1">
    <citation type="submission" date="2016-10" db="EMBL/GenBank/DDBJ databases">
        <title>Proteomics and genomics reveal pathogen-plant mechanisms compatible with a hemibiotrophic lifestyle of Diplodia corticola.</title>
        <authorList>
            <person name="Fernandes I."/>
            <person name="De Jonge R."/>
            <person name="Van De Peer Y."/>
            <person name="Devreese B."/>
            <person name="Alves A."/>
            <person name="Esteves A.C."/>
        </authorList>
    </citation>
    <scope>NUCLEOTIDE SEQUENCE [LARGE SCALE GENOMIC DNA]</scope>
    <source>
        <strain evidence="2 3">CBS 112549</strain>
    </source>
</reference>
<dbReference type="Proteomes" id="UP000183809">
    <property type="component" value="Unassembled WGS sequence"/>
</dbReference>
<organism evidence="2 3">
    <name type="scientific">Diplodia corticola</name>
    <dbReference type="NCBI Taxonomy" id="236234"/>
    <lineage>
        <taxon>Eukaryota</taxon>
        <taxon>Fungi</taxon>
        <taxon>Dikarya</taxon>
        <taxon>Ascomycota</taxon>
        <taxon>Pezizomycotina</taxon>
        <taxon>Dothideomycetes</taxon>
        <taxon>Dothideomycetes incertae sedis</taxon>
        <taxon>Botryosphaeriales</taxon>
        <taxon>Botryosphaeriaceae</taxon>
        <taxon>Diplodia</taxon>
    </lineage>
</organism>